<feature type="region of interest" description="Disordered" evidence="1">
    <location>
        <begin position="24"/>
        <end position="66"/>
    </location>
</feature>
<comment type="caution">
    <text evidence="2">The sequence shown here is derived from an EMBL/GenBank/DDBJ whole genome shotgun (WGS) entry which is preliminary data.</text>
</comment>
<accession>A0A1R3KT99</accession>
<sequence>MQEFKRHLRHLLARTALRIHKVAEEKNQSIEGERSKTPKFGADPTVESPGSEHQELGSLWKSPKGRSSWSEQAHLECLNEITSDDILGDLEFVSCRDSQLKFSEEGRVTRGERRVRLVKRKTQRKKEAFKKGAG</sequence>
<evidence type="ECO:0000313" key="2">
    <source>
        <dbReference type="EMBL" id="OMP10267.1"/>
    </source>
</evidence>
<protein>
    <submittedName>
        <fullName evidence="2">Chlorophyllase-1</fullName>
    </submittedName>
</protein>
<keyword evidence="3" id="KW-1185">Reference proteome</keyword>
<evidence type="ECO:0000313" key="3">
    <source>
        <dbReference type="Proteomes" id="UP000187203"/>
    </source>
</evidence>
<dbReference type="EMBL" id="AWUE01011958">
    <property type="protein sequence ID" value="OMP10267.1"/>
    <property type="molecule type" value="Genomic_DNA"/>
</dbReference>
<name>A0A1R3KT99_9ROSI</name>
<dbReference type="Proteomes" id="UP000187203">
    <property type="component" value="Unassembled WGS sequence"/>
</dbReference>
<organism evidence="2 3">
    <name type="scientific">Corchorus olitorius</name>
    <dbReference type="NCBI Taxonomy" id="93759"/>
    <lineage>
        <taxon>Eukaryota</taxon>
        <taxon>Viridiplantae</taxon>
        <taxon>Streptophyta</taxon>
        <taxon>Embryophyta</taxon>
        <taxon>Tracheophyta</taxon>
        <taxon>Spermatophyta</taxon>
        <taxon>Magnoliopsida</taxon>
        <taxon>eudicotyledons</taxon>
        <taxon>Gunneridae</taxon>
        <taxon>Pentapetalae</taxon>
        <taxon>rosids</taxon>
        <taxon>malvids</taxon>
        <taxon>Malvales</taxon>
        <taxon>Malvaceae</taxon>
        <taxon>Grewioideae</taxon>
        <taxon>Apeibeae</taxon>
        <taxon>Corchorus</taxon>
    </lineage>
</organism>
<feature type="compositionally biased region" description="Basic and acidic residues" evidence="1">
    <location>
        <begin position="24"/>
        <end position="36"/>
    </location>
</feature>
<evidence type="ECO:0000256" key="1">
    <source>
        <dbReference type="SAM" id="MobiDB-lite"/>
    </source>
</evidence>
<gene>
    <name evidence="2" type="ORF">COLO4_04662</name>
</gene>
<dbReference type="AlphaFoldDB" id="A0A1R3KT99"/>
<proteinExistence type="predicted"/>
<reference evidence="3" key="1">
    <citation type="submission" date="2013-09" db="EMBL/GenBank/DDBJ databases">
        <title>Corchorus olitorius genome sequencing.</title>
        <authorList>
            <person name="Alam M."/>
            <person name="Haque M.S."/>
            <person name="Islam M.S."/>
            <person name="Emdad E.M."/>
            <person name="Islam M.M."/>
            <person name="Ahmed B."/>
            <person name="Halim A."/>
            <person name="Hossen Q.M.M."/>
            <person name="Hossain M.Z."/>
            <person name="Ahmed R."/>
            <person name="Khan M.M."/>
            <person name="Islam R."/>
            <person name="Rashid M.M."/>
            <person name="Khan S.A."/>
            <person name="Rahman M.S."/>
            <person name="Alam M."/>
            <person name="Yahiya A.S."/>
            <person name="Khan M.S."/>
            <person name="Azam M.S."/>
            <person name="Haque T."/>
            <person name="Lashkar M.Z.H."/>
            <person name="Akhand A.I."/>
            <person name="Morshed G."/>
            <person name="Roy S."/>
            <person name="Uddin K.S."/>
            <person name="Rabeya T."/>
            <person name="Hossain A.S."/>
            <person name="Chowdhury A."/>
            <person name="Snigdha A.R."/>
            <person name="Mortoza M.S."/>
            <person name="Matin S.A."/>
            <person name="Hoque S.M.E."/>
            <person name="Islam M.K."/>
            <person name="Roy D.K."/>
            <person name="Haider R."/>
            <person name="Moosa M.M."/>
            <person name="Elias S.M."/>
            <person name="Hasan A.M."/>
            <person name="Jahan S."/>
            <person name="Shafiuddin M."/>
            <person name="Mahmood N."/>
            <person name="Shommy N.S."/>
        </authorList>
    </citation>
    <scope>NUCLEOTIDE SEQUENCE [LARGE SCALE GENOMIC DNA]</scope>
    <source>
        <strain evidence="3">cv. O-4</strain>
    </source>
</reference>